<gene>
    <name evidence="4" type="ORF">AcetOrient_orf00546</name>
</gene>
<evidence type="ECO:0000259" key="3">
    <source>
        <dbReference type="Pfam" id="PF22255"/>
    </source>
</evidence>
<dbReference type="Pfam" id="PF22255">
    <property type="entry name" value="Gp44-like_2nd"/>
    <property type="match status" value="1"/>
</dbReference>
<feature type="domain" description="Baseplate hub protein gp44/GpP-like C-terminal" evidence="2">
    <location>
        <begin position="285"/>
        <end position="368"/>
    </location>
</feature>
<feature type="domain" description="Baseplate hub protein gp44-like N-terminal" evidence="1">
    <location>
        <begin position="23"/>
        <end position="106"/>
    </location>
</feature>
<accession>A0A2Z5ZEA8</accession>
<proteinExistence type="predicted"/>
<dbReference type="Proteomes" id="UP000270034">
    <property type="component" value="Chromosome"/>
</dbReference>
<dbReference type="InterPro" id="IPR053981">
    <property type="entry name" value="Gp44/GpP-like_2nd"/>
</dbReference>
<dbReference type="PIRSF" id="PIRSF004440">
    <property type="entry name" value="GpP"/>
    <property type="match status" value="1"/>
</dbReference>
<dbReference type="InterPro" id="IPR053982">
    <property type="entry name" value="Gp44/GpP-like_C"/>
</dbReference>
<feature type="domain" description="Baseplate hub protein gp44/GpP-like second" evidence="3">
    <location>
        <begin position="114"/>
        <end position="194"/>
    </location>
</feature>
<dbReference type="Gene3D" id="3.30.1920.10">
    <property type="entry name" value="Baseplate protein-like domains - 2 layer sandwich fold"/>
    <property type="match status" value="1"/>
</dbReference>
<dbReference type="Pfam" id="PF21929">
    <property type="entry name" value="GpP_4th"/>
    <property type="match status" value="1"/>
</dbReference>
<evidence type="ECO:0000259" key="2">
    <source>
        <dbReference type="Pfam" id="PF21929"/>
    </source>
</evidence>
<dbReference type="EMBL" id="AP018515">
    <property type="protein sequence ID" value="BBC78725.1"/>
    <property type="molecule type" value="Genomic_DNA"/>
</dbReference>
<evidence type="ECO:0000313" key="5">
    <source>
        <dbReference type="Proteomes" id="UP000270034"/>
    </source>
</evidence>
<dbReference type="Gene3D" id="3.55.50.10">
    <property type="entry name" value="Baseplate protein-like domains"/>
    <property type="match status" value="1"/>
</dbReference>
<dbReference type="KEGG" id="aot:AcetOri_orf00546"/>
<dbReference type="InterPro" id="IPR026276">
    <property type="entry name" value="Baseplate_GpP"/>
</dbReference>
<sequence>MSVVSNAAQALGYSNATALGATIVVGGYKITGWERVSVRMGIEIMPSGAMLETSQWQPAMPVGVNQPLKINEGDACSIMLGTETILTGYVQTITEEIEPESHLLRIVVTSKSVDVVECSALFSTYQMNNTTVLGIAQQVCKEAGITVRATGGAGSTKIQQFSVILTETAYEVIERATRLAGCLFYDQPDGSLLLSPLGTKHAGTLTLGQNIERLSTMRSMAGRYSKVQAIIQNMAVLFTPPEDGDKQAQQMQAQTAPVQASATDSGVKRNRRLLIPVENGDANYAVARQRVQWEVARRFGRSQVIEATCSTWLNDQGKLLQPNTLITVSHPNAGWKRDLLIAEIEFTQGEQGTHANLILMPPEAFKPEPLVVPIAQNEGVAAVTRNS</sequence>
<evidence type="ECO:0000313" key="4">
    <source>
        <dbReference type="EMBL" id="BBC78725.1"/>
    </source>
</evidence>
<reference evidence="4 5" key="1">
    <citation type="submission" date="2018-02" db="EMBL/GenBank/DDBJ databases">
        <title>Acetobacter orientalis genome.</title>
        <authorList>
            <person name="Nakashima N."/>
            <person name="Tamura T."/>
        </authorList>
    </citation>
    <scope>NUCLEOTIDE SEQUENCE [LARGE SCALE GENOMIC DNA]</scope>
    <source>
        <strain evidence="4 5">FAN1</strain>
    </source>
</reference>
<name>A0A2Z5ZEA8_9PROT</name>
<dbReference type="Pfam" id="PF21683">
    <property type="entry name" value="GpP-like_1st"/>
    <property type="match status" value="1"/>
</dbReference>
<organism evidence="4 5">
    <name type="scientific">Acetobacter orientalis</name>
    <dbReference type="NCBI Taxonomy" id="146474"/>
    <lineage>
        <taxon>Bacteria</taxon>
        <taxon>Pseudomonadati</taxon>
        <taxon>Pseudomonadota</taxon>
        <taxon>Alphaproteobacteria</taxon>
        <taxon>Acetobacterales</taxon>
        <taxon>Acetobacteraceae</taxon>
        <taxon>Acetobacter</taxon>
    </lineage>
</organism>
<protein>
    <submittedName>
        <fullName evidence="4">Bacteriophage tail protein</fullName>
    </submittedName>
</protein>
<dbReference type="InterPro" id="IPR049354">
    <property type="entry name" value="GpP-like_N"/>
</dbReference>
<dbReference type="SUPFAM" id="SSF69279">
    <property type="entry name" value="Phage tail proteins"/>
    <property type="match status" value="2"/>
</dbReference>
<dbReference type="InterPro" id="IPR023399">
    <property type="entry name" value="Baseplate-like_2-layer_sand"/>
</dbReference>
<dbReference type="Gene3D" id="2.30.300.10">
    <property type="entry name" value="Baseplate protein-like domain - beta roll fold"/>
    <property type="match status" value="1"/>
</dbReference>
<evidence type="ECO:0000259" key="1">
    <source>
        <dbReference type="Pfam" id="PF21683"/>
    </source>
</evidence>
<dbReference type="AlphaFoldDB" id="A0A2Z5ZEA8"/>